<keyword evidence="2" id="KW-0819">tRNA processing</keyword>
<accession>A0A0D2CQI2</accession>
<comment type="subcellular location">
    <subcellularLocation>
        <location evidence="1">Nucleus</location>
    </subcellularLocation>
</comment>
<protein>
    <submittedName>
        <fullName evidence="5">Uncharacterized protein</fullName>
    </submittedName>
</protein>
<dbReference type="HOGENOM" id="CLU_085444_0_0_1"/>
<dbReference type="GO" id="GO:0003723">
    <property type="term" value="F:RNA binding"/>
    <property type="evidence" value="ECO:0007669"/>
    <property type="project" value="TreeGrafter"/>
</dbReference>
<feature type="region of interest" description="Disordered" evidence="4">
    <location>
        <begin position="19"/>
        <end position="48"/>
    </location>
</feature>
<dbReference type="GO" id="GO:0004526">
    <property type="term" value="F:ribonuclease P activity"/>
    <property type="evidence" value="ECO:0007669"/>
    <property type="project" value="TreeGrafter"/>
</dbReference>
<dbReference type="Proteomes" id="UP000054266">
    <property type="component" value="Unassembled WGS sequence"/>
</dbReference>
<dbReference type="EMBL" id="KN846959">
    <property type="protein sequence ID" value="KIW67391.1"/>
    <property type="molecule type" value="Genomic_DNA"/>
</dbReference>
<reference evidence="5 6" key="1">
    <citation type="submission" date="2015-01" db="EMBL/GenBank/DDBJ databases">
        <title>The Genome Sequence of Capronia semiimmersa CBS27337.</title>
        <authorList>
            <consortium name="The Broad Institute Genomics Platform"/>
            <person name="Cuomo C."/>
            <person name="de Hoog S."/>
            <person name="Gorbushina A."/>
            <person name="Stielow B."/>
            <person name="Teixiera M."/>
            <person name="Abouelleil A."/>
            <person name="Chapman S.B."/>
            <person name="Priest M."/>
            <person name="Young S.K."/>
            <person name="Wortman J."/>
            <person name="Nusbaum C."/>
            <person name="Birren B."/>
        </authorList>
    </citation>
    <scope>NUCLEOTIDE SEQUENCE [LARGE SCALE GENOMIC DNA]</scope>
    <source>
        <strain evidence="5 6">CBS 27337</strain>
    </source>
</reference>
<dbReference type="STRING" id="5601.A0A0D2CQI2"/>
<feature type="compositionally biased region" description="Acidic residues" evidence="4">
    <location>
        <begin position="161"/>
        <end position="186"/>
    </location>
</feature>
<organism evidence="5 6">
    <name type="scientific">Phialophora macrospora</name>
    <dbReference type="NCBI Taxonomy" id="1851006"/>
    <lineage>
        <taxon>Eukaryota</taxon>
        <taxon>Fungi</taxon>
        <taxon>Dikarya</taxon>
        <taxon>Ascomycota</taxon>
        <taxon>Pezizomycotina</taxon>
        <taxon>Eurotiomycetes</taxon>
        <taxon>Chaetothyriomycetidae</taxon>
        <taxon>Chaetothyriales</taxon>
        <taxon>Herpotrichiellaceae</taxon>
        <taxon>Phialophora</taxon>
    </lineage>
</organism>
<dbReference type="InterPro" id="IPR020241">
    <property type="entry name" value="RNase_P/MRP_Pop7_fungi"/>
</dbReference>
<evidence type="ECO:0000313" key="6">
    <source>
        <dbReference type="Proteomes" id="UP000054266"/>
    </source>
</evidence>
<dbReference type="GO" id="GO:0034965">
    <property type="term" value="P:intronic box C/D snoRNA processing"/>
    <property type="evidence" value="ECO:0007669"/>
    <property type="project" value="TreeGrafter"/>
</dbReference>
<dbReference type="PANTHER" id="PTHR28256">
    <property type="entry name" value="RIBONUCLEASES P/MRP PROTEIN SUBUNIT POP7"/>
    <property type="match status" value="1"/>
</dbReference>
<dbReference type="GO" id="GO:0000171">
    <property type="term" value="F:ribonuclease MRP activity"/>
    <property type="evidence" value="ECO:0007669"/>
    <property type="project" value="TreeGrafter"/>
</dbReference>
<keyword evidence="6" id="KW-1185">Reference proteome</keyword>
<evidence type="ECO:0000256" key="1">
    <source>
        <dbReference type="ARBA" id="ARBA00004123"/>
    </source>
</evidence>
<dbReference type="Pfam" id="PF12328">
    <property type="entry name" value="Rpp20"/>
    <property type="match status" value="1"/>
</dbReference>
<feature type="region of interest" description="Disordered" evidence="4">
    <location>
        <begin position="158"/>
        <end position="257"/>
    </location>
</feature>
<dbReference type="PANTHER" id="PTHR28256:SF1">
    <property type="entry name" value="RIBONUCLEASES P_MRP PROTEIN SUBUNIT POP7"/>
    <property type="match status" value="1"/>
</dbReference>
<dbReference type="InterPro" id="IPR036882">
    <property type="entry name" value="Alba-like_dom_sf"/>
</dbReference>
<evidence type="ECO:0000256" key="4">
    <source>
        <dbReference type="SAM" id="MobiDB-lite"/>
    </source>
</evidence>
<dbReference type="GO" id="GO:0001682">
    <property type="term" value="P:tRNA 5'-leader removal"/>
    <property type="evidence" value="ECO:0007669"/>
    <property type="project" value="InterPro"/>
</dbReference>
<proteinExistence type="predicted"/>
<feature type="compositionally biased region" description="Basic residues" evidence="4">
    <location>
        <begin position="242"/>
        <end position="253"/>
    </location>
</feature>
<dbReference type="InterPro" id="IPR014612">
    <property type="entry name" value="Pop7/Rpp20"/>
</dbReference>
<keyword evidence="3" id="KW-0539">Nucleus</keyword>
<dbReference type="GO" id="GO:0005655">
    <property type="term" value="C:nucleolar ribonuclease P complex"/>
    <property type="evidence" value="ECO:0007669"/>
    <property type="project" value="InterPro"/>
</dbReference>
<dbReference type="Gene3D" id="3.30.110.20">
    <property type="entry name" value="Alba-like domain"/>
    <property type="match status" value="1"/>
</dbReference>
<dbReference type="AlphaFoldDB" id="A0A0D2CQI2"/>
<name>A0A0D2CQI2_9EURO</name>
<gene>
    <name evidence="5" type="ORF">PV04_06650</name>
</gene>
<dbReference type="GO" id="GO:0000172">
    <property type="term" value="C:ribonuclease MRP complex"/>
    <property type="evidence" value="ECO:0007669"/>
    <property type="project" value="InterPro"/>
</dbReference>
<feature type="compositionally biased region" description="Acidic residues" evidence="4">
    <location>
        <begin position="227"/>
        <end position="236"/>
    </location>
</feature>
<sequence>MTSPPLPFDVSAELKALRHEKQNQSLRRLPPNATIRRRPLNHAPIADLRSSGAKAPKVVYVSRRTPAVAAIKRVKRYLASIEKRALQNAGAAVTRNGGHGPRAAVVKANEALAETKEEVLVKASGRAMTQALRVGEWFRTHEKDMLCNVEVRTGSVSTVDDIVEGGEDDENEDEDIDDGEAAQAEEESSKQRYGDITLELLGGADGTTLGSAEQAISTGDSKAEGADEKDDADTGMDDSLGKKSRRKRKKRKRQMYEAGELPEARIRWVNTVEIAISLQG</sequence>
<dbReference type="GO" id="GO:0000294">
    <property type="term" value="P:nuclear-transcribed mRNA catabolic process, RNase MRP-dependent"/>
    <property type="evidence" value="ECO:0007669"/>
    <property type="project" value="TreeGrafter"/>
</dbReference>
<evidence type="ECO:0000256" key="2">
    <source>
        <dbReference type="ARBA" id="ARBA00022694"/>
    </source>
</evidence>
<feature type="compositionally biased region" description="Polar residues" evidence="4">
    <location>
        <begin position="208"/>
        <end position="219"/>
    </location>
</feature>
<evidence type="ECO:0000313" key="5">
    <source>
        <dbReference type="EMBL" id="KIW67391.1"/>
    </source>
</evidence>
<dbReference type="GO" id="GO:0006364">
    <property type="term" value="P:rRNA processing"/>
    <property type="evidence" value="ECO:0007669"/>
    <property type="project" value="TreeGrafter"/>
</dbReference>
<evidence type="ECO:0000256" key="3">
    <source>
        <dbReference type="ARBA" id="ARBA00023242"/>
    </source>
</evidence>